<dbReference type="EMBL" id="CP013659">
    <property type="protein sequence ID" value="ALS75334.1"/>
    <property type="molecule type" value="Genomic_DNA"/>
</dbReference>
<dbReference type="OrthoDB" id="2390271at2"/>
<organism evidence="1 2">
    <name type="scientific">Planococcus rifietoensis</name>
    <dbReference type="NCBI Taxonomy" id="200991"/>
    <lineage>
        <taxon>Bacteria</taxon>
        <taxon>Bacillati</taxon>
        <taxon>Bacillota</taxon>
        <taxon>Bacilli</taxon>
        <taxon>Bacillales</taxon>
        <taxon>Caryophanaceae</taxon>
        <taxon>Planococcus</taxon>
    </lineage>
</organism>
<dbReference type="AlphaFoldDB" id="A0A0U2Q8T8"/>
<proteinExistence type="predicted"/>
<evidence type="ECO:0000313" key="1">
    <source>
        <dbReference type="EMBL" id="ALS75334.1"/>
    </source>
</evidence>
<dbReference type="Proteomes" id="UP000067683">
    <property type="component" value="Chromosome"/>
</dbReference>
<dbReference type="RefSeq" id="WP_058382041.1">
    <property type="nucleotide sequence ID" value="NZ_CP013659.2"/>
</dbReference>
<evidence type="ECO:0000313" key="2">
    <source>
        <dbReference type="Proteomes" id="UP000067683"/>
    </source>
</evidence>
<name>A0A0U2Q8T8_9BACL</name>
<keyword evidence="2" id="KW-1185">Reference proteome</keyword>
<dbReference type="KEGG" id="prt:AUC31_08920"/>
<accession>A0A0U2Q8T8</accession>
<gene>
    <name evidence="1" type="ORF">AUC31_08920</name>
</gene>
<reference evidence="1" key="1">
    <citation type="submission" date="2016-01" db="EMBL/GenBank/DDBJ databases">
        <title>Complete genome of Planococcus rifietoensis type strain M8.</title>
        <authorList>
            <person name="See-Too W.S."/>
        </authorList>
    </citation>
    <scope>NUCLEOTIDE SEQUENCE [LARGE SCALE GENOMIC DNA]</scope>
    <source>
        <strain evidence="1">M8</strain>
    </source>
</reference>
<sequence length="67" mass="7572">MKKKYYIYNILLTNGDMLEGIRIEGALEDHFIGIAVSLLPVEDTAGKTLVLNLFHIVRAELVRIEEA</sequence>
<protein>
    <submittedName>
        <fullName evidence="1">Uncharacterized protein</fullName>
    </submittedName>
</protein>